<dbReference type="PANTHER" id="PTHR30290:SF9">
    <property type="entry name" value="OLIGOPEPTIDE-BINDING PROTEIN APPA"/>
    <property type="match status" value="1"/>
</dbReference>
<dbReference type="InterPro" id="IPR030678">
    <property type="entry name" value="Peptide/Ni-bd"/>
</dbReference>
<accession>A0A975BJS1</accession>
<dbReference type="InterPro" id="IPR039424">
    <property type="entry name" value="SBP_5"/>
</dbReference>
<sequence length="558" mass="63916">MSANPSETLYFFYKKQLMKHKISALPLVNLTPCLKTLMIILSVLLVCQVSAKAEILRLGFNIKDMTTLDPHFANDSRKRAIAEMVFNRLIRYKPGDETGTLEPDLAENIPREPEIADGRQVWTFKLRKGVMFHKGPETDPYEMTADDVVYSLQKAAEWVSPIYAGDYSGMTVEKAGDYSVKIILEKPMSPTLFIPRLAAYPGGFIVSKKALLAMRYEDFKTHPVGTGPFMIDKLTPKKSLRLRANKDYFRSRPLLRSIDIRFIPKLKTREAGLKAGRLHIIDGVSDTKWIRKMKRLADVTVDLQGIGEATMLHFNTSVKPMNDMRVRKAIAYALDRNEFLNCFGGHLLEKLYSPVPAQLTGGLKQEKVKELKLDYTADLEKAMSLLDKTEYADGFSLELVTSERPVYRKYYECLRDQLEEIGIDCDLNVLAHSSMHTRIRQGENPIVIYIAWRPDADAILTRFFHSDSVVLTGAKPDANFSHYDKTDKLINAARTEISTEEQNRLWKYAQIKVLDDMAAYPLHYIKPVHARRKYVDYGYDITRMTPYPYITEKTRIVK</sequence>
<feature type="domain" description="Solute-binding protein family 5" evidence="4">
    <location>
        <begin position="101"/>
        <end position="467"/>
    </location>
</feature>
<name>A0A975BJS1_9BACT</name>
<organism evidence="5 6">
    <name type="scientific">Desulfonema magnum</name>
    <dbReference type="NCBI Taxonomy" id="45655"/>
    <lineage>
        <taxon>Bacteria</taxon>
        <taxon>Pseudomonadati</taxon>
        <taxon>Thermodesulfobacteriota</taxon>
        <taxon>Desulfobacteria</taxon>
        <taxon>Desulfobacterales</taxon>
        <taxon>Desulfococcaceae</taxon>
        <taxon>Desulfonema</taxon>
    </lineage>
</organism>
<dbReference type="AlphaFoldDB" id="A0A975BJS1"/>
<comment type="similarity">
    <text evidence="1">Belongs to the bacterial solute-binding protein 5 family.</text>
</comment>
<proteinExistence type="inferred from homology"/>
<keyword evidence="3" id="KW-0732">Signal</keyword>
<dbReference type="KEGG" id="dmm:dnm_026570"/>
<dbReference type="PANTHER" id="PTHR30290">
    <property type="entry name" value="PERIPLASMIC BINDING COMPONENT OF ABC TRANSPORTER"/>
    <property type="match status" value="1"/>
</dbReference>
<dbReference type="Pfam" id="PF00496">
    <property type="entry name" value="SBP_bac_5"/>
    <property type="match status" value="1"/>
</dbReference>
<dbReference type="EMBL" id="CP061800">
    <property type="protein sequence ID" value="QTA86633.1"/>
    <property type="molecule type" value="Genomic_DNA"/>
</dbReference>
<evidence type="ECO:0000313" key="6">
    <source>
        <dbReference type="Proteomes" id="UP000663722"/>
    </source>
</evidence>
<evidence type="ECO:0000256" key="1">
    <source>
        <dbReference type="ARBA" id="ARBA00005695"/>
    </source>
</evidence>
<keyword evidence="6" id="KW-1185">Reference proteome</keyword>
<evidence type="ECO:0000313" key="5">
    <source>
        <dbReference type="EMBL" id="QTA86633.1"/>
    </source>
</evidence>
<dbReference type="InterPro" id="IPR000914">
    <property type="entry name" value="SBP_5_dom"/>
</dbReference>
<gene>
    <name evidence="5" type="ORF">dnm_026570</name>
</gene>
<dbReference type="GO" id="GO:0015833">
    <property type="term" value="P:peptide transport"/>
    <property type="evidence" value="ECO:0007669"/>
    <property type="project" value="TreeGrafter"/>
</dbReference>
<keyword evidence="2" id="KW-0813">Transport</keyword>
<protein>
    <submittedName>
        <fullName evidence="5">Extracellular solute-binding protein, family 5</fullName>
    </submittedName>
</protein>
<evidence type="ECO:0000256" key="3">
    <source>
        <dbReference type="ARBA" id="ARBA00022729"/>
    </source>
</evidence>
<dbReference type="Gene3D" id="3.40.190.10">
    <property type="entry name" value="Periplasmic binding protein-like II"/>
    <property type="match status" value="1"/>
</dbReference>
<dbReference type="PIRSF" id="PIRSF002741">
    <property type="entry name" value="MppA"/>
    <property type="match status" value="1"/>
</dbReference>
<dbReference type="GO" id="GO:0030288">
    <property type="term" value="C:outer membrane-bounded periplasmic space"/>
    <property type="evidence" value="ECO:0007669"/>
    <property type="project" value="UniProtKB-ARBA"/>
</dbReference>
<dbReference type="SUPFAM" id="SSF53850">
    <property type="entry name" value="Periplasmic binding protein-like II"/>
    <property type="match status" value="1"/>
</dbReference>
<dbReference type="GO" id="GO:0043190">
    <property type="term" value="C:ATP-binding cassette (ABC) transporter complex"/>
    <property type="evidence" value="ECO:0007669"/>
    <property type="project" value="InterPro"/>
</dbReference>
<dbReference type="GO" id="GO:1904680">
    <property type="term" value="F:peptide transmembrane transporter activity"/>
    <property type="evidence" value="ECO:0007669"/>
    <property type="project" value="TreeGrafter"/>
</dbReference>
<evidence type="ECO:0000256" key="2">
    <source>
        <dbReference type="ARBA" id="ARBA00022448"/>
    </source>
</evidence>
<dbReference type="Gene3D" id="3.10.105.10">
    <property type="entry name" value="Dipeptide-binding Protein, Domain 3"/>
    <property type="match status" value="1"/>
</dbReference>
<dbReference type="Proteomes" id="UP000663722">
    <property type="component" value="Chromosome"/>
</dbReference>
<reference evidence="5" key="1">
    <citation type="journal article" date="2021" name="Microb. Physiol.">
        <title>Proteogenomic Insights into the Physiology of Marine, Sulfate-Reducing, Filamentous Desulfonema limicola and Desulfonema magnum.</title>
        <authorList>
            <person name="Schnaars V."/>
            <person name="Wohlbrand L."/>
            <person name="Scheve S."/>
            <person name="Hinrichs C."/>
            <person name="Reinhardt R."/>
            <person name="Rabus R."/>
        </authorList>
    </citation>
    <scope>NUCLEOTIDE SEQUENCE</scope>
    <source>
        <strain evidence="5">4be13</strain>
    </source>
</reference>
<dbReference type="Gene3D" id="3.90.76.10">
    <property type="entry name" value="Dipeptide-binding Protein, Domain 1"/>
    <property type="match status" value="1"/>
</dbReference>
<evidence type="ECO:0000259" key="4">
    <source>
        <dbReference type="Pfam" id="PF00496"/>
    </source>
</evidence>